<feature type="region of interest" description="Disordered" evidence="1">
    <location>
        <begin position="227"/>
        <end position="298"/>
    </location>
</feature>
<evidence type="ECO:0000313" key="2">
    <source>
        <dbReference type="EMBL" id="GJU06718.1"/>
    </source>
</evidence>
<reference evidence="2" key="1">
    <citation type="journal article" date="2022" name="Int. J. Mol. Sci.">
        <title>Draft Genome of Tanacetum Coccineum: Genomic Comparison of Closely Related Tanacetum-Family Plants.</title>
        <authorList>
            <person name="Yamashiro T."/>
            <person name="Shiraishi A."/>
            <person name="Nakayama K."/>
            <person name="Satake H."/>
        </authorList>
    </citation>
    <scope>NUCLEOTIDE SEQUENCE</scope>
</reference>
<accession>A0ABQ5J532</accession>
<feature type="compositionally biased region" description="Basic and acidic residues" evidence="1">
    <location>
        <begin position="196"/>
        <end position="205"/>
    </location>
</feature>
<name>A0ABQ5J532_9ASTR</name>
<keyword evidence="3" id="KW-1185">Reference proteome</keyword>
<proteinExistence type="predicted"/>
<organism evidence="2 3">
    <name type="scientific">Tanacetum coccineum</name>
    <dbReference type="NCBI Taxonomy" id="301880"/>
    <lineage>
        <taxon>Eukaryota</taxon>
        <taxon>Viridiplantae</taxon>
        <taxon>Streptophyta</taxon>
        <taxon>Embryophyta</taxon>
        <taxon>Tracheophyta</taxon>
        <taxon>Spermatophyta</taxon>
        <taxon>Magnoliopsida</taxon>
        <taxon>eudicotyledons</taxon>
        <taxon>Gunneridae</taxon>
        <taxon>Pentapetalae</taxon>
        <taxon>asterids</taxon>
        <taxon>campanulids</taxon>
        <taxon>Asterales</taxon>
        <taxon>Asteraceae</taxon>
        <taxon>Asteroideae</taxon>
        <taxon>Anthemideae</taxon>
        <taxon>Anthemidinae</taxon>
        <taxon>Tanacetum</taxon>
    </lineage>
</organism>
<feature type="region of interest" description="Disordered" evidence="1">
    <location>
        <begin position="331"/>
        <end position="372"/>
    </location>
</feature>
<feature type="compositionally biased region" description="Basic and acidic residues" evidence="1">
    <location>
        <begin position="1"/>
        <end position="12"/>
    </location>
</feature>
<dbReference type="EMBL" id="BQNB010021468">
    <property type="protein sequence ID" value="GJU06718.1"/>
    <property type="molecule type" value="Genomic_DNA"/>
</dbReference>
<evidence type="ECO:0000313" key="3">
    <source>
        <dbReference type="Proteomes" id="UP001151760"/>
    </source>
</evidence>
<feature type="region of interest" description="Disordered" evidence="1">
    <location>
        <begin position="39"/>
        <end position="79"/>
    </location>
</feature>
<feature type="region of interest" description="Disordered" evidence="1">
    <location>
        <begin position="394"/>
        <end position="437"/>
    </location>
</feature>
<feature type="region of interest" description="Disordered" evidence="1">
    <location>
        <begin position="1"/>
        <end position="21"/>
    </location>
</feature>
<protein>
    <recommendedName>
        <fullName evidence="4">Reverse transcriptase domain-containing protein</fullName>
    </recommendedName>
</protein>
<evidence type="ECO:0008006" key="4">
    <source>
        <dbReference type="Google" id="ProtNLM"/>
    </source>
</evidence>
<evidence type="ECO:0000256" key="1">
    <source>
        <dbReference type="SAM" id="MobiDB-lite"/>
    </source>
</evidence>
<gene>
    <name evidence="2" type="ORF">Tco_1123148</name>
</gene>
<reference evidence="2" key="2">
    <citation type="submission" date="2022-01" db="EMBL/GenBank/DDBJ databases">
        <authorList>
            <person name="Yamashiro T."/>
            <person name="Shiraishi A."/>
            <person name="Satake H."/>
            <person name="Nakayama K."/>
        </authorList>
    </citation>
    <scope>NUCLEOTIDE SEQUENCE</scope>
</reference>
<feature type="compositionally biased region" description="Basic residues" evidence="1">
    <location>
        <begin position="246"/>
        <end position="257"/>
    </location>
</feature>
<sequence>MFSRLRREGDKPTRRRSPVSTIVFTRLGHRDGNVFTHLGERRKNVHSRLGPEVVPRRRHASERMSASSNRSAKDPNHRNKDARSLICSYVTCSSECQREIEEEWSNGEDDLSQPWLCEETDPFTARIRYFKVPKKTRMPSNVKTYDGTGDPEDHLKYFQAAAKIERWAMPTWCHMFNSTLIGSARAQDRSPPLTKTPKENPDNGDIKIQSTTTYDWASKRIRTRTSSANFHVIKRHARRTRQDKTKKGKPPTKRKLHVSWSNLVNEMTRKRPLQPKLLSQAEKSLSRPSRAASDKENPIEIEAEVEGHLSRACRSIEDQLQRRWEHSTSKLDDLHGVRSPSPYRRNHRPPESYEKSKQSRPRSSWMLKIPRRGRNSTIRKNWTYFAWRQRQNMTASKVHSGTPPEYPEGCPPIRQKRRAQASDTNKGNPSGIAKLVE</sequence>
<comment type="caution">
    <text evidence="2">The sequence shown here is derived from an EMBL/GenBank/DDBJ whole genome shotgun (WGS) entry which is preliminary data.</text>
</comment>
<feature type="compositionally biased region" description="Basic and acidic residues" evidence="1">
    <location>
        <begin position="348"/>
        <end position="357"/>
    </location>
</feature>
<dbReference type="Proteomes" id="UP001151760">
    <property type="component" value="Unassembled WGS sequence"/>
</dbReference>
<feature type="region of interest" description="Disordered" evidence="1">
    <location>
        <begin position="184"/>
        <end position="211"/>
    </location>
</feature>